<keyword evidence="1" id="KW-1133">Transmembrane helix</keyword>
<evidence type="ECO:0008006" key="4">
    <source>
        <dbReference type="Google" id="ProtNLM"/>
    </source>
</evidence>
<protein>
    <recommendedName>
        <fullName evidence="4">Alpha/Beta hydrolase protein</fullName>
    </recommendedName>
</protein>
<dbReference type="InterPro" id="IPR029058">
    <property type="entry name" value="AB_hydrolase_fold"/>
</dbReference>
<keyword evidence="3" id="KW-1185">Reference proteome</keyword>
<reference evidence="3" key="1">
    <citation type="journal article" date="2018" name="Nat. Microbiol.">
        <title>Leveraging single-cell genomics to expand the fungal tree of life.</title>
        <authorList>
            <person name="Ahrendt S.R."/>
            <person name="Quandt C.A."/>
            <person name="Ciobanu D."/>
            <person name="Clum A."/>
            <person name="Salamov A."/>
            <person name="Andreopoulos B."/>
            <person name="Cheng J.F."/>
            <person name="Woyke T."/>
            <person name="Pelin A."/>
            <person name="Henrissat B."/>
            <person name="Reynolds N.K."/>
            <person name="Benny G.L."/>
            <person name="Smith M.E."/>
            <person name="James T.Y."/>
            <person name="Grigoriev I.V."/>
        </authorList>
    </citation>
    <scope>NUCLEOTIDE SEQUENCE [LARGE SCALE GENOMIC DNA]</scope>
</reference>
<dbReference type="SUPFAM" id="SSF53474">
    <property type="entry name" value="alpha/beta-Hydrolases"/>
    <property type="match status" value="1"/>
</dbReference>
<dbReference type="Gene3D" id="3.40.50.1820">
    <property type="entry name" value="alpha/beta hydrolase"/>
    <property type="match status" value="1"/>
</dbReference>
<feature type="transmembrane region" description="Helical" evidence="1">
    <location>
        <begin position="129"/>
        <end position="150"/>
    </location>
</feature>
<evidence type="ECO:0000256" key="1">
    <source>
        <dbReference type="SAM" id="Phobius"/>
    </source>
</evidence>
<keyword evidence="1" id="KW-0472">Membrane</keyword>
<feature type="transmembrane region" description="Helical" evidence="1">
    <location>
        <begin position="77"/>
        <end position="96"/>
    </location>
</feature>
<dbReference type="OrthoDB" id="10251508at2759"/>
<dbReference type="PANTHER" id="PTHR36513">
    <property type="entry name" value="ABC TRANSMEMBRANE TYPE-1 DOMAIN-CONTAINING PROTEIN"/>
    <property type="match status" value="1"/>
</dbReference>
<feature type="transmembrane region" description="Helical" evidence="1">
    <location>
        <begin position="102"/>
        <end position="122"/>
    </location>
</feature>
<dbReference type="Pfam" id="PF05990">
    <property type="entry name" value="DUF900"/>
    <property type="match status" value="1"/>
</dbReference>
<keyword evidence="1" id="KW-0812">Transmembrane</keyword>
<name>A0A4V1IRY5_9FUNG</name>
<dbReference type="AlphaFoldDB" id="A0A4V1IRY5"/>
<sequence>MLDDNVELSALPLVHGHSEVPVPGAVPVQEEHPPAPAEFSVSMPVDIDLSVTFMEMMFRKIERKRTGTYKKSKTGRFISSFILVGMLLALIGAFSANSDGNAAGGWQTVSYVVISAPILYIAQSRISAVWSVVFFIILLDVVILAFAAVALKPPEGSVIHVEKYKEISEYVTASLILISFILIGLWILYYLMYPKAIRAGKMPPKKWQLHPVEGSPGEFIYVGLDPAKWWNRDRAHVCKYVGDIDQAGRPHGFGEWTDNSLTGECLSGNVFAALRIGIVRSAADPWDSTYFVPRARSGPLLEYGVATVECSISGKFFSRLPHADLLTPLQEKEAADGVRWVLANLTVLRTGPGPRRSPTGVLPHPSKLENTLPDRVTVWVDDEGSFVVDDHVPMAAESPGPEGHAGGPQRPDELRMQLVTAAGTGDVGLRVAGWNFRAQEDSPLGSIPRAVPTFQRHHRTEVLVMIPGFNSTAQSASQSLGQLLSLGSFPTHLKPFIFNWSGGGPLSFHYAQKMAESDVVANHLMAFLGGLQDAGIERVHLMGHSMGARVLLSAVNRFEAIFRPLAGAADPDYTTRPSPTASSAASPSKRHPGLILGSFILLNAEADHPYFVRTAFPRIHAVCRAVTLYSDDQDGALLFAKWFGDRADPLGRCGHLMYELPTLPTDAAEVAKKTHHQMHLRGRMYRSPYRRQWLDLDVVDTTTLQVNVHNLRHSYFNLNRLLVDDLLDLIVTGRRAHARRHRLIRSEGNRFAFLTAPSYVVA</sequence>
<proteinExistence type="predicted"/>
<dbReference type="PANTHER" id="PTHR36513:SF1">
    <property type="entry name" value="TRANSMEMBRANE PROTEIN"/>
    <property type="match status" value="1"/>
</dbReference>
<dbReference type="InterPro" id="IPR010297">
    <property type="entry name" value="DUF900_hydrolase"/>
</dbReference>
<evidence type="ECO:0000313" key="3">
    <source>
        <dbReference type="Proteomes" id="UP000269721"/>
    </source>
</evidence>
<gene>
    <name evidence="2" type="ORF">BDK51DRAFT_47769</name>
</gene>
<accession>A0A4V1IRY5</accession>
<dbReference type="EMBL" id="KZ994954">
    <property type="protein sequence ID" value="RKO91677.1"/>
    <property type="molecule type" value="Genomic_DNA"/>
</dbReference>
<evidence type="ECO:0000313" key="2">
    <source>
        <dbReference type="EMBL" id="RKO91677.1"/>
    </source>
</evidence>
<dbReference type="Proteomes" id="UP000269721">
    <property type="component" value="Unassembled WGS sequence"/>
</dbReference>
<organism evidence="2 3">
    <name type="scientific">Blyttiomyces helicus</name>
    <dbReference type="NCBI Taxonomy" id="388810"/>
    <lineage>
        <taxon>Eukaryota</taxon>
        <taxon>Fungi</taxon>
        <taxon>Fungi incertae sedis</taxon>
        <taxon>Chytridiomycota</taxon>
        <taxon>Chytridiomycota incertae sedis</taxon>
        <taxon>Chytridiomycetes</taxon>
        <taxon>Chytridiomycetes incertae sedis</taxon>
        <taxon>Blyttiomyces</taxon>
    </lineage>
</organism>
<feature type="transmembrane region" description="Helical" evidence="1">
    <location>
        <begin position="170"/>
        <end position="192"/>
    </location>
</feature>